<evidence type="ECO:0000256" key="11">
    <source>
        <dbReference type="SAM" id="MobiDB-lite"/>
    </source>
</evidence>
<dbReference type="AlphaFoldDB" id="A0A4P9X5J9"/>
<evidence type="ECO:0000313" key="14">
    <source>
        <dbReference type="EMBL" id="RKP00405.1"/>
    </source>
</evidence>
<comment type="catalytic activity">
    <reaction evidence="7">
        <text>L-threonyl-[protein] + ATP = O-phospho-L-threonyl-[protein] + ADP + H(+)</text>
        <dbReference type="Rhea" id="RHEA:46608"/>
        <dbReference type="Rhea" id="RHEA-COMP:11060"/>
        <dbReference type="Rhea" id="RHEA-COMP:11605"/>
        <dbReference type="ChEBI" id="CHEBI:15378"/>
        <dbReference type="ChEBI" id="CHEBI:30013"/>
        <dbReference type="ChEBI" id="CHEBI:30616"/>
        <dbReference type="ChEBI" id="CHEBI:61977"/>
        <dbReference type="ChEBI" id="CHEBI:456216"/>
        <dbReference type="EC" id="2.7.11.1"/>
    </reaction>
</comment>
<evidence type="ECO:0000256" key="9">
    <source>
        <dbReference type="PROSITE-ProRule" id="PRU10141"/>
    </source>
</evidence>
<dbReference type="FunFam" id="1.10.510.10:FF:000571">
    <property type="entry name" value="Maternal embryonic leucine zipper kinase"/>
    <property type="match status" value="1"/>
</dbReference>
<protein>
    <recommendedName>
        <fullName evidence="1">non-specific serine/threonine protein kinase</fullName>
        <ecNumber evidence="1">2.7.11.1</ecNumber>
    </recommendedName>
</protein>
<feature type="binding site" evidence="9">
    <location>
        <position position="49"/>
    </location>
    <ligand>
        <name>ATP</name>
        <dbReference type="ChEBI" id="CHEBI:30616"/>
    </ligand>
</feature>
<dbReference type="Proteomes" id="UP000274922">
    <property type="component" value="Unassembled WGS sequence"/>
</dbReference>
<evidence type="ECO:0000313" key="13">
    <source>
        <dbReference type="EMBL" id="RKO97130.1"/>
    </source>
</evidence>
<sequence length="313" mass="35981">MASVNLSRSNSETSLTEKYGKRSNMLGRGANATVRLCAPVNSDKKFAIKEFRKRRKEETQKEYVKKLIAEFCISSTLENENVIRTIDLIQDEKRQWCVVMEYCNGGDLYAKIHTGVLTDPVEINCYFRQLIQGVRYLHSMGVAHRDLKPENLLLSNDQHILKITDFGVSEVFRTPFCAAPQKAKGLCGSGPYIAPEEFERREYDGEQVDVWSSGIIYYVMMHNAIPWKAANVNDGRFKHFTEHRYHFWPIDKLPPGPRTMLWKMLEINPAKRITIDAMFKDAWFSDIAVCSAADKKRPVFPHTHKITCSTQPP</sequence>
<evidence type="ECO:0000313" key="15">
    <source>
        <dbReference type="Proteomes" id="UP000268535"/>
    </source>
</evidence>
<evidence type="ECO:0000313" key="16">
    <source>
        <dbReference type="Proteomes" id="UP000274922"/>
    </source>
</evidence>
<comment type="similarity">
    <text evidence="10">Belongs to the protein kinase superfamily.</text>
</comment>
<dbReference type="EMBL" id="ML014217">
    <property type="protein sequence ID" value="RKP00405.1"/>
    <property type="molecule type" value="Genomic_DNA"/>
</dbReference>
<dbReference type="InterPro" id="IPR017441">
    <property type="entry name" value="Protein_kinase_ATP_BS"/>
</dbReference>
<dbReference type="PROSITE" id="PS00108">
    <property type="entry name" value="PROTEIN_KINASE_ST"/>
    <property type="match status" value="1"/>
</dbReference>
<dbReference type="SMART" id="SM00220">
    <property type="entry name" value="S_TKc"/>
    <property type="match status" value="1"/>
</dbReference>
<dbReference type="Pfam" id="PF00069">
    <property type="entry name" value="Pkinase"/>
    <property type="match status" value="1"/>
</dbReference>
<dbReference type="PANTHER" id="PTHR24343:SF558">
    <property type="entry name" value="PROTEIN KINASE DOMAIN-CONTAINING PROTEIN"/>
    <property type="match status" value="1"/>
</dbReference>
<evidence type="ECO:0000256" key="3">
    <source>
        <dbReference type="ARBA" id="ARBA00022679"/>
    </source>
</evidence>
<dbReference type="PANTHER" id="PTHR24343">
    <property type="entry name" value="SERINE/THREONINE KINASE"/>
    <property type="match status" value="1"/>
</dbReference>
<dbReference type="Proteomes" id="UP000268535">
    <property type="component" value="Unassembled WGS sequence"/>
</dbReference>
<dbReference type="InterPro" id="IPR011009">
    <property type="entry name" value="Kinase-like_dom_sf"/>
</dbReference>
<dbReference type="GO" id="GO:0004674">
    <property type="term" value="F:protein serine/threonine kinase activity"/>
    <property type="evidence" value="ECO:0007669"/>
    <property type="project" value="UniProtKB-KW"/>
</dbReference>
<name>A0A4P9X5J9_9FUNG</name>
<organism evidence="14 16">
    <name type="scientific">Caulochytrium protostelioides</name>
    <dbReference type="NCBI Taxonomy" id="1555241"/>
    <lineage>
        <taxon>Eukaryota</taxon>
        <taxon>Fungi</taxon>
        <taxon>Fungi incertae sedis</taxon>
        <taxon>Chytridiomycota</taxon>
        <taxon>Chytridiomycota incertae sedis</taxon>
        <taxon>Chytridiomycetes</taxon>
        <taxon>Caulochytriales</taxon>
        <taxon>Caulochytriaceae</taxon>
        <taxon>Caulochytrium</taxon>
    </lineage>
</organism>
<dbReference type="Gene3D" id="1.10.510.10">
    <property type="entry name" value="Transferase(Phosphotransferase) domain 1"/>
    <property type="match status" value="1"/>
</dbReference>
<dbReference type="EC" id="2.7.11.1" evidence="1"/>
<reference evidence="14" key="2">
    <citation type="submission" date="2018-04" db="EMBL/GenBank/DDBJ databases">
        <title>Leveraging single-cell genomics to expand the Fungal Tree of Life.</title>
        <authorList>
            <consortium name="DOE Joint Genome Institute"/>
            <person name="Ahrendt S.R."/>
            <person name="Quandt C.A."/>
            <person name="Ciobanu D."/>
            <person name="Clum A."/>
            <person name="Salamov A."/>
            <person name="Andreopoulos B."/>
            <person name="Cheng J.-F."/>
            <person name="Woyke T."/>
            <person name="Pelin A."/>
            <person name="Henrissat B."/>
            <person name="Benny G.L."/>
            <person name="Smith M.E."/>
            <person name="James T.Y."/>
            <person name="Grigoriev I.V."/>
        </authorList>
    </citation>
    <scope>NUCLEOTIDE SEQUENCE</scope>
    <source>
        <strain evidence="14">ATCC 52028</strain>
    </source>
</reference>
<gene>
    <name evidence="13" type="ORF">CAUPRSCDRAFT_6983</name>
    <name evidence="14" type="ORF">CXG81DRAFT_13284</name>
</gene>
<keyword evidence="2 10" id="KW-0723">Serine/threonine-protein kinase</keyword>
<dbReference type="InterPro" id="IPR008271">
    <property type="entry name" value="Ser/Thr_kinase_AS"/>
</dbReference>
<dbReference type="InterPro" id="IPR000719">
    <property type="entry name" value="Prot_kinase_dom"/>
</dbReference>
<dbReference type="PROSITE" id="PS00107">
    <property type="entry name" value="PROTEIN_KINASE_ATP"/>
    <property type="match status" value="1"/>
</dbReference>
<feature type="compositionally biased region" description="Polar residues" evidence="11">
    <location>
        <begin position="1"/>
        <end position="16"/>
    </location>
</feature>
<comment type="catalytic activity">
    <reaction evidence="8">
        <text>L-seryl-[protein] + ATP = O-phospho-L-seryl-[protein] + ADP + H(+)</text>
        <dbReference type="Rhea" id="RHEA:17989"/>
        <dbReference type="Rhea" id="RHEA-COMP:9863"/>
        <dbReference type="Rhea" id="RHEA-COMP:11604"/>
        <dbReference type="ChEBI" id="CHEBI:15378"/>
        <dbReference type="ChEBI" id="CHEBI:29999"/>
        <dbReference type="ChEBI" id="CHEBI:30616"/>
        <dbReference type="ChEBI" id="CHEBI:83421"/>
        <dbReference type="ChEBI" id="CHEBI:456216"/>
        <dbReference type="EC" id="2.7.11.1"/>
    </reaction>
</comment>
<keyword evidence="4 9" id="KW-0547">Nucleotide-binding</keyword>
<reference evidence="15 16" key="1">
    <citation type="journal article" date="2018" name="Nat. Microbiol.">
        <title>Leveraging single-cell genomics to expand the fungal tree of life.</title>
        <authorList>
            <person name="Ahrendt S.R."/>
            <person name="Quandt C.A."/>
            <person name="Ciobanu D."/>
            <person name="Clum A."/>
            <person name="Salamov A."/>
            <person name="Andreopoulos B."/>
            <person name="Cheng J.F."/>
            <person name="Woyke T."/>
            <person name="Pelin A."/>
            <person name="Henrissat B."/>
            <person name="Reynolds N.K."/>
            <person name="Benny G.L."/>
            <person name="Smith M.E."/>
            <person name="James T.Y."/>
            <person name="Grigoriev I.V."/>
        </authorList>
    </citation>
    <scope>NUCLEOTIDE SEQUENCE [LARGE SCALE GENOMIC DNA]</scope>
    <source>
        <strain evidence="15 16">ATCC 52028</strain>
    </source>
</reference>
<dbReference type="GO" id="GO:0005829">
    <property type="term" value="C:cytosol"/>
    <property type="evidence" value="ECO:0007669"/>
    <property type="project" value="TreeGrafter"/>
</dbReference>
<evidence type="ECO:0000256" key="8">
    <source>
        <dbReference type="ARBA" id="ARBA00048679"/>
    </source>
</evidence>
<evidence type="ECO:0000256" key="6">
    <source>
        <dbReference type="ARBA" id="ARBA00022840"/>
    </source>
</evidence>
<evidence type="ECO:0000259" key="12">
    <source>
        <dbReference type="PROSITE" id="PS50011"/>
    </source>
</evidence>
<keyword evidence="6 9" id="KW-0067">ATP-binding</keyword>
<proteinExistence type="inferred from homology"/>
<dbReference type="SUPFAM" id="SSF56112">
    <property type="entry name" value="Protein kinase-like (PK-like)"/>
    <property type="match status" value="1"/>
</dbReference>
<evidence type="ECO:0000256" key="5">
    <source>
        <dbReference type="ARBA" id="ARBA00022777"/>
    </source>
</evidence>
<evidence type="ECO:0000256" key="1">
    <source>
        <dbReference type="ARBA" id="ARBA00012513"/>
    </source>
</evidence>
<dbReference type="OrthoDB" id="6513151at2759"/>
<dbReference type="CDD" id="cd13994">
    <property type="entry name" value="STKc_HAL4_like"/>
    <property type="match status" value="1"/>
</dbReference>
<accession>A0A4P9X5J9</accession>
<keyword evidence="3" id="KW-0808">Transferase</keyword>
<keyword evidence="16" id="KW-1185">Reference proteome</keyword>
<evidence type="ECO:0000256" key="2">
    <source>
        <dbReference type="ARBA" id="ARBA00022527"/>
    </source>
</evidence>
<evidence type="ECO:0000256" key="4">
    <source>
        <dbReference type="ARBA" id="ARBA00022741"/>
    </source>
</evidence>
<dbReference type="EMBL" id="ML009397">
    <property type="protein sequence ID" value="RKO97130.1"/>
    <property type="molecule type" value="Genomic_DNA"/>
</dbReference>
<evidence type="ECO:0000256" key="10">
    <source>
        <dbReference type="RuleBase" id="RU000304"/>
    </source>
</evidence>
<dbReference type="STRING" id="1555241.A0A4P9X5J9"/>
<feature type="region of interest" description="Disordered" evidence="11">
    <location>
        <begin position="1"/>
        <end position="20"/>
    </location>
</feature>
<feature type="domain" description="Protein kinase" evidence="12">
    <location>
        <begin position="20"/>
        <end position="284"/>
    </location>
</feature>
<keyword evidence="5 13" id="KW-0418">Kinase</keyword>
<reference evidence="13" key="3">
    <citation type="submission" date="2018-08" db="EMBL/GenBank/DDBJ databases">
        <title>Leveraging single-cell genomics to expand the Fungal Tree of Life.</title>
        <authorList>
            <consortium name="DOE Joint Genome Institute"/>
            <person name="Ahrendt S.R."/>
            <person name="Quandt C.A."/>
            <person name="Ciobanu D."/>
            <person name="Clum A."/>
            <person name="Salamov A."/>
            <person name="Andreopoulos B."/>
            <person name="Cheng J.-F."/>
            <person name="Woyke T."/>
            <person name="Pelin A."/>
            <person name="Henrissat B."/>
            <person name="Reynolds N."/>
            <person name="Benny G.L."/>
            <person name="Smith M.E."/>
            <person name="James T.Y."/>
            <person name="Grigoriev I.V."/>
        </authorList>
    </citation>
    <scope>NUCLEOTIDE SEQUENCE</scope>
    <source>
        <strain evidence="13">ATCC 52028</strain>
    </source>
</reference>
<evidence type="ECO:0000256" key="7">
    <source>
        <dbReference type="ARBA" id="ARBA00047899"/>
    </source>
</evidence>
<dbReference type="PROSITE" id="PS50011">
    <property type="entry name" value="PROTEIN_KINASE_DOM"/>
    <property type="match status" value="1"/>
</dbReference>
<dbReference type="GO" id="GO:0005524">
    <property type="term" value="F:ATP binding"/>
    <property type="evidence" value="ECO:0007669"/>
    <property type="project" value="UniProtKB-UniRule"/>
</dbReference>